<sequence>MNAWRQLPVPAALRGWVDGIDLPSHRGGDSCPIIHVPDPATTLVWRVRADGDAAVLAAGPRTHATYYDAKDIPRCVRFRLAPGAARALLGMSVDEITDRVVPLDELWGPLDPRRVGRLTAALSARVEATSRRDRSTAHLVRRASIALGRSRVPEVAREVGVSERHLRNVFTRTVGLPPQQFVRINRVRAVLPRLRRDSWAGLAGSVGFYDQSHMISQFRAVMHVTPSAFAAGRLPTVAC</sequence>
<evidence type="ECO:0000256" key="3">
    <source>
        <dbReference type="ARBA" id="ARBA00023163"/>
    </source>
</evidence>
<name>A0A3E0HP21_9PSEU</name>
<dbReference type="Proteomes" id="UP000256269">
    <property type="component" value="Unassembled WGS sequence"/>
</dbReference>
<feature type="domain" description="HTH araC/xylS-type" evidence="4">
    <location>
        <begin position="133"/>
        <end position="232"/>
    </location>
</feature>
<reference evidence="5 6" key="1">
    <citation type="submission" date="2018-08" db="EMBL/GenBank/DDBJ databases">
        <title>Genomic Encyclopedia of Archaeal and Bacterial Type Strains, Phase II (KMG-II): from individual species to whole genera.</title>
        <authorList>
            <person name="Goeker M."/>
        </authorList>
    </citation>
    <scope>NUCLEOTIDE SEQUENCE [LARGE SCALE GENOMIC DNA]</scope>
    <source>
        <strain evidence="5 6">DSM 45791</strain>
    </source>
</reference>
<evidence type="ECO:0000256" key="2">
    <source>
        <dbReference type="ARBA" id="ARBA00023125"/>
    </source>
</evidence>
<comment type="caution">
    <text evidence="5">The sequence shown here is derived from an EMBL/GenBank/DDBJ whole genome shotgun (WGS) entry which is preliminary data.</text>
</comment>
<dbReference type="SMART" id="SM00342">
    <property type="entry name" value="HTH_ARAC"/>
    <property type="match status" value="1"/>
</dbReference>
<evidence type="ECO:0000313" key="5">
    <source>
        <dbReference type="EMBL" id="REH48178.1"/>
    </source>
</evidence>
<organism evidence="5 6">
    <name type="scientific">Kutzneria buriramensis</name>
    <dbReference type="NCBI Taxonomy" id="1045776"/>
    <lineage>
        <taxon>Bacteria</taxon>
        <taxon>Bacillati</taxon>
        <taxon>Actinomycetota</taxon>
        <taxon>Actinomycetes</taxon>
        <taxon>Pseudonocardiales</taxon>
        <taxon>Pseudonocardiaceae</taxon>
        <taxon>Kutzneria</taxon>
    </lineage>
</organism>
<dbReference type="InterPro" id="IPR018060">
    <property type="entry name" value="HTH_AraC"/>
</dbReference>
<dbReference type="PANTHER" id="PTHR46796">
    <property type="entry name" value="HTH-TYPE TRANSCRIPTIONAL ACTIVATOR RHAS-RELATED"/>
    <property type="match status" value="1"/>
</dbReference>
<dbReference type="RefSeq" id="WP_116174993.1">
    <property type="nucleotide sequence ID" value="NZ_CP144375.1"/>
</dbReference>
<gene>
    <name evidence="5" type="ORF">BCF44_10536</name>
</gene>
<dbReference type="GO" id="GO:0043565">
    <property type="term" value="F:sequence-specific DNA binding"/>
    <property type="evidence" value="ECO:0007669"/>
    <property type="project" value="InterPro"/>
</dbReference>
<protein>
    <submittedName>
        <fullName evidence="5">Helix-turn-helix protein</fullName>
    </submittedName>
</protein>
<dbReference type="PROSITE" id="PS01124">
    <property type="entry name" value="HTH_ARAC_FAMILY_2"/>
    <property type="match status" value="1"/>
</dbReference>
<accession>A0A3E0HP21</accession>
<evidence type="ECO:0000256" key="1">
    <source>
        <dbReference type="ARBA" id="ARBA00023015"/>
    </source>
</evidence>
<keyword evidence="2" id="KW-0238">DNA-binding</keyword>
<dbReference type="AlphaFoldDB" id="A0A3E0HP21"/>
<keyword evidence="1" id="KW-0805">Transcription regulation</keyword>
<evidence type="ECO:0000259" key="4">
    <source>
        <dbReference type="PROSITE" id="PS01124"/>
    </source>
</evidence>
<keyword evidence="3" id="KW-0804">Transcription</keyword>
<dbReference type="GO" id="GO:0003700">
    <property type="term" value="F:DNA-binding transcription factor activity"/>
    <property type="evidence" value="ECO:0007669"/>
    <property type="project" value="InterPro"/>
</dbReference>
<dbReference type="Pfam" id="PF12833">
    <property type="entry name" value="HTH_18"/>
    <property type="match status" value="1"/>
</dbReference>
<evidence type="ECO:0000313" key="6">
    <source>
        <dbReference type="Proteomes" id="UP000256269"/>
    </source>
</evidence>
<proteinExistence type="predicted"/>
<dbReference type="InterPro" id="IPR050204">
    <property type="entry name" value="AraC_XylS_family_regulators"/>
</dbReference>
<keyword evidence="6" id="KW-1185">Reference proteome</keyword>
<dbReference type="Gene3D" id="1.10.10.60">
    <property type="entry name" value="Homeodomain-like"/>
    <property type="match status" value="1"/>
</dbReference>
<dbReference type="OrthoDB" id="2559672at2"/>
<dbReference type="EMBL" id="QUNO01000005">
    <property type="protein sequence ID" value="REH48178.1"/>
    <property type="molecule type" value="Genomic_DNA"/>
</dbReference>